<evidence type="ECO:0000256" key="5">
    <source>
        <dbReference type="ARBA" id="ARBA00023155"/>
    </source>
</evidence>
<keyword evidence="2 8" id="KW-0863">Zinc-finger</keyword>
<feature type="region of interest" description="Disordered" evidence="9">
    <location>
        <begin position="288"/>
        <end position="339"/>
    </location>
</feature>
<dbReference type="AlphaFoldDB" id="A0A9W7FCN7"/>
<dbReference type="PANTHER" id="PTHR11850">
    <property type="entry name" value="HOMEOBOX PROTEIN TRANSCRIPTION FACTORS"/>
    <property type="match status" value="1"/>
</dbReference>
<keyword evidence="6 7" id="KW-0539">Nucleus</keyword>
<organism evidence="12 13">
    <name type="scientific">Triparma verrucosa</name>
    <dbReference type="NCBI Taxonomy" id="1606542"/>
    <lineage>
        <taxon>Eukaryota</taxon>
        <taxon>Sar</taxon>
        <taxon>Stramenopiles</taxon>
        <taxon>Ochrophyta</taxon>
        <taxon>Bolidophyceae</taxon>
        <taxon>Parmales</taxon>
        <taxon>Triparmaceae</taxon>
        <taxon>Triparma</taxon>
    </lineage>
</organism>
<proteinExistence type="predicted"/>
<feature type="region of interest" description="Disordered" evidence="9">
    <location>
        <begin position="90"/>
        <end position="173"/>
    </location>
</feature>
<dbReference type="Pfam" id="PF05920">
    <property type="entry name" value="Homeobox_KN"/>
    <property type="match status" value="1"/>
</dbReference>
<protein>
    <recommendedName>
        <fullName evidence="14">RING-type domain-containing protein</fullName>
    </recommendedName>
</protein>
<dbReference type="InterPro" id="IPR009057">
    <property type="entry name" value="Homeodomain-like_sf"/>
</dbReference>
<evidence type="ECO:0000313" key="12">
    <source>
        <dbReference type="EMBL" id="GMI09745.1"/>
    </source>
</evidence>
<evidence type="ECO:0000256" key="8">
    <source>
        <dbReference type="PROSITE-ProRule" id="PRU00175"/>
    </source>
</evidence>
<evidence type="ECO:0000256" key="3">
    <source>
        <dbReference type="ARBA" id="ARBA00022833"/>
    </source>
</evidence>
<evidence type="ECO:0000259" key="10">
    <source>
        <dbReference type="PROSITE" id="PS50071"/>
    </source>
</evidence>
<comment type="caution">
    <text evidence="12">The sequence shown here is derived from an EMBL/GenBank/DDBJ whole genome shotgun (WGS) entry which is preliminary data.</text>
</comment>
<keyword evidence="13" id="KW-1185">Reference proteome</keyword>
<feature type="domain" description="RING-type" evidence="11">
    <location>
        <begin position="429"/>
        <end position="467"/>
    </location>
</feature>
<dbReference type="CDD" id="cd16449">
    <property type="entry name" value="RING-HC"/>
    <property type="match status" value="1"/>
</dbReference>
<feature type="compositionally biased region" description="Low complexity" evidence="9">
    <location>
        <begin position="146"/>
        <end position="170"/>
    </location>
</feature>
<dbReference type="GO" id="GO:0006355">
    <property type="term" value="P:regulation of DNA-templated transcription"/>
    <property type="evidence" value="ECO:0007669"/>
    <property type="project" value="InterPro"/>
</dbReference>
<dbReference type="Pfam" id="PF00097">
    <property type="entry name" value="zf-C3HC4"/>
    <property type="match status" value="1"/>
</dbReference>
<evidence type="ECO:0000256" key="7">
    <source>
        <dbReference type="PROSITE-ProRule" id="PRU00108"/>
    </source>
</evidence>
<keyword evidence="3" id="KW-0862">Zinc</keyword>
<evidence type="ECO:0000259" key="11">
    <source>
        <dbReference type="PROSITE" id="PS50089"/>
    </source>
</evidence>
<feature type="compositionally biased region" description="Polar residues" evidence="9">
    <location>
        <begin position="314"/>
        <end position="333"/>
    </location>
</feature>
<dbReference type="SMART" id="SM00389">
    <property type="entry name" value="HOX"/>
    <property type="match status" value="1"/>
</dbReference>
<feature type="domain" description="Homeobox" evidence="10">
    <location>
        <begin position="21"/>
        <end position="86"/>
    </location>
</feature>
<gene>
    <name evidence="12" type="ORF">TrVE_jg2936</name>
</gene>
<evidence type="ECO:0000256" key="4">
    <source>
        <dbReference type="ARBA" id="ARBA00023125"/>
    </source>
</evidence>
<dbReference type="GO" id="GO:0008270">
    <property type="term" value="F:zinc ion binding"/>
    <property type="evidence" value="ECO:0007669"/>
    <property type="project" value="UniProtKB-KW"/>
</dbReference>
<dbReference type="CDD" id="cd00086">
    <property type="entry name" value="homeodomain"/>
    <property type="match status" value="1"/>
</dbReference>
<dbReference type="InterPro" id="IPR001356">
    <property type="entry name" value="HD"/>
</dbReference>
<dbReference type="InterPro" id="IPR013083">
    <property type="entry name" value="Znf_RING/FYVE/PHD"/>
</dbReference>
<feature type="region of interest" description="Disordered" evidence="9">
    <location>
        <begin position="196"/>
        <end position="226"/>
    </location>
</feature>
<feature type="compositionally biased region" description="Pro residues" evidence="9">
    <location>
        <begin position="97"/>
        <end position="111"/>
    </location>
</feature>
<name>A0A9W7FCN7_9STRA</name>
<dbReference type="InterPro" id="IPR001841">
    <property type="entry name" value="Znf_RING"/>
</dbReference>
<dbReference type="GO" id="GO:0003677">
    <property type="term" value="F:DNA binding"/>
    <property type="evidence" value="ECO:0007669"/>
    <property type="project" value="UniProtKB-UniRule"/>
</dbReference>
<evidence type="ECO:0008006" key="14">
    <source>
        <dbReference type="Google" id="ProtNLM"/>
    </source>
</evidence>
<dbReference type="Gene3D" id="1.10.10.60">
    <property type="entry name" value="Homeodomain-like"/>
    <property type="match status" value="1"/>
</dbReference>
<comment type="subcellular location">
    <subcellularLocation>
        <location evidence="7">Nucleus</location>
    </subcellularLocation>
</comment>
<dbReference type="PROSITE" id="PS50089">
    <property type="entry name" value="ZF_RING_2"/>
    <property type="match status" value="1"/>
</dbReference>
<evidence type="ECO:0000256" key="6">
    <source>
        <dbReference type="ARBA" id="ARBA00023242"/>
    </source>
</evidence>
<dbReference type="SMART" id="SM00184">
    <property type="entry name" value="RING"/>
    <property type="match status" value="1"/>
</dbReference>
<dbReference type="SUPFAM" id="SSF57850">
    <property type="entry name" value="RING/U-box"/>
    <property type="match status" value="1"/>
</dbReference>
<keyword evidence="5 7" id="KW-0371">Homeobox</keyword>
<dbReference type="PROSITE" id="PS50071">
    <property type="entry name" value="HOMEOBOX_2"/>
    <property type="match status" value="1"/>
</dbReference>
<dbReference type="InterPro" id="IPR008422">
    <property type="entry name" value="KN_HD"/>
</dbReference>
<keyword evidence="1" id="KW-0479">Metal-binding</keyword>
<dbReference type="GO" id="GO:0005634">
    <property type="term" value="C:nucleus"/>
    <property type="evidence" value="ECO:0007669"/>
    <property type="project" value="UniProtKB-SubCell"/>
</dbReference>
<feature type="DNA-binding region" description="Homeobox" evidence="7">
    <location>
        <begin position="23"/>
        <end position="87"/>
    </location>
</feature>
<evidence type="ECO:0000256" key="1">
    <source>
        <dbReference type="ARBA" id="ARBA00022723"/>
    </source>
</evidence>
<feature type="region of interest" description="Disordered" evidence="9">
    <location>
        <begin position="1"/>
        <end position="31"/>
    </location>
</feature>
<dbReference type="Gene3D" id="3.30.40.10">
    <property type="entry name" value="Zinc/RING finger domain, C3HC4 (zinc finger)"/>
    <property type="match status" value="1"/>
</dbReference>
<sequence>MDSDSDNSDTAPRISKAPSASSKLKSRRDLPPGAVATLKAWLLSPQHFNHPYPSPTEQQQLMQKTGIDKKQLKNWFTNARRRIWKPMLKKQIDSGSVPPPPSLPSSQPYPSPRSSNYQQPYNYNPPYQQPYNQQTYSAPYPPQQPYQPSYQQPYTSAPSYPSQPRSSSGSGMVKTDSHAVLMELFTRDQELVRAAAEMKSGATQDTASTHRERNPSSPGGAFTQQWPNFTSVSSLTSMGGQIPGVKSITNLSAQDVKTSELKSVKSGGEIGRADSYAFLEVFFDKNERKSSSDNPGAYDTQGSDVGLSLDDDATNTNGSSSKAPAPTSTQTSAPLPKKRALSDVDDAGAMAARGLMSVSKSSENLNNLTLPAKMQKSLSQEFATNRLHLGFSSVSSNNYMGSTFSGPTNLSVTDPSYSPPSLPSSTKTCGICSKPHIDTQLQPCGHMFHGPCLRTSSDFKNMKCPKCGKDVESALLAVQEAMKVVGGGWGEEEEDVPSF</sequence>
<accession>A0A9W7FCN7</accession>
<evidence type="ECO:0000256" key="2">
    <source>
        <dbReference type="ARBA" id="ARBA00022771"/>
    </source>
</evidence>
<evidence type="ECO:0000313" key="13">
    <source>
        <dbReference type="Proteomes" id="UP001165160"/>
    </source>
</evidence>
<feature type="compositionally biased region" description="Low complexity" evidence="9">
    <location>
        <begin position="112"/>
        <end position="138"/>
    </location>
</feature>
<evidence type="ECO:0000256" key="9">
    <source>
        <dbReference type="SAM" id="MobiDB-lite"/>
    </source>
</evidence>
<dbReference type="EMBL" id="BRXX01000404">
    <property type="protein sequence ID" value="GMI09745.1"/>
    <property type="molecule type" value="Genomic_DNA"/>
</dbReference>
<dbReference type="SUPFAM" id="SSF46689">
    <property type="entry name" value="Homeodomain-like"/>
    <property type="match status" value="1"/>
</dbReference>
<dbReference type="InterPro" id="IPR050224">
    <property type="entry name" value="TALE_homeobox"/>
</dbReference>
<keyword evidence="4 7" id="KW-0238">DNA-binding</keyword>
<dbReference type="InterPro" id="IPR018957">
    <property type="entry name" value="Znf_C3HC4_RING-type"/>
</dbReference>
<dbReference type="Proteomes" id="UP001165160">
    <property type="component" value="Unassembled WGS sequence"/>
</dbReference>
<reference evidence="13" key="1">
    <citation type="journal article" date="2023" name="Commun. Biol.">
        <title>Genome analysis of Parmales, the sister group of diatoms, reveals the evolutionary specialization of diatoms from phago-mixotrophs to photoautotrophs.</title>
        <authorList>
            <person name="Ban H."/>
            <person name="Sato S."/>
            <person name="Yoshikawa S."/>
            <person name="Yamada K."/>
            <person name="Nakamura Y."/>
            <person name="Ichinomiya M."/>
            <person name="Sato N."/>
            <person name="Blanc-Mathieu R."/>
            <person name="Endo H."/>
            <person name="Kuwata A."/>
            <person name="Ogata H."/>
        </authorList>
    </citation>
    <scope>NUCLEOTIDE SEQUENCE [LARGE SCALE GENOMIC DNA]</scope>
    <source>
        <strain evidence="13">NIES 3699</strain>
    </source>
</reference>